<name>A0A6A6U3B8_9PEZI</name>
<feature type="domain" description="RFX-type winged-helix" evidence="3">
    <location>
        <begin position="133"/>
        <end position="207"/>
    </location>
</feature>
<dbReference type="InterPro" id="IPR036388">
    <property type="entry name" value="WH-like_DNA-bd_sf"/>
</dbReference>
<evidence type="ECO:0000256" key="1">
    <source>
        <dbReference type="ARBA" id="ARBA00023125"/>
    </source>
</evidence>
<feature type="region of interest" description="Disordered" evidence="2">
    <location>
        <begin position="638"/>
        <end position="684"/>
    </location>
</feature>
<dbReference type="EMBL" id="MU004239">
    <property type="protein sequence ID" value="KAF2666176.1"/>
    <property type="molecule type" value="Genomic_DNA"/>
</dbReference>
<dbReference type="SUPFAM" id="SSF46785">
    <property type="entry name" value="Winged helix' DNA-binding domain"/>
    <property type="match status" value="1"/>
</dbReference>
<evidence type="ECO:0000313" key="5">
    <source>
        <dbReference type="Proteomes" id="UP000799302"/>
    </source>
</evidence>
<dbReference type="PANTHER" id="PTHR12619">
    <property type="entry name" value="RFX TRANSCRIPTION FACTOR FAMILY"/>
    <property type="match status" value="1"/>
</dbReference>
<dbReference type="InterPro" id="IPR057321">
    <property type="entry name" value="RFX1-4/6/8-like_BCD"/>
</dbReference>
<feature type="compositionally biased region" description="Gly residues" evidence="2">
    <location>
        <begin position="666"/>
        <end position="682"/>
    </location>
</feature>
<organism evidence="4 5">
    <name type="scientific">Microthyrium microscopicum</name>
    <dbReference type="NCBI Taxonomy" id="703497"/>
    <lineage>
        <taxon>Eukaryota</taxon>
        <taxon>Fungi</taxon>
        <taxon>Dikarya</taxon>
        <taxon>Ascomycota</taxon>
        <taxon>Pezizomycotina</taxon>
        <taxon>Dothideomycetes</taxon>
        <taxon>Dothideomycetes incertae sedis</taxon>
        <taxon>Microthyriales</taxon>
        <taxon>Microthyriaceae</taxon>
        <taxon>Microthyrium</taxon>
    </lineage>
</organism>
<dbReference type="OrthoDB" id="10056949at2759"/>
<dbReference type="PANTHER" id="PTHR12619:SF5">
    <property type="entry name" value="TRANSCRIPTION FACTOR RFX4"/>
    <property type="match status" value="1"/>
</dbReference>
<evidence type="ECO:0000313" key="4">
    <source>
        <dbReference type="EMBL" id="KAF2666176.1"/>
    </source>
</evidence>
<dbReference type="InterPro" id="IPR039779">
    <property type="entry name" value="RFX-like"/>
</dbReference>
<keyword evidence="5" id="KW-1185">Reference proteome</keyword>
<dbReference type="Pfam" id="PF02257">
    <property type="entry name" value="RFX_DNA_binding"/>
    <property type="match status" value="1"/>
</dbReference>
<sequence>MLQEENSRELSQTPVDVHVNHNNQLPVHPQHHVPREPQTGYFQTAQPIPYDNNQMEYSFTGHPQQHIMQNGMQNGMQHIELEARKPRQSTGPNESELKAMLQNNRGRSLDDLAAEVQANEKTSSAEKTKQLFAMLWLERNLIKAKGSVPRTRVHTQYAGRCAKHHLQPLNPASFGKLVRVIFPDIQTRRLGVRGESKYHYVDLSLAEDMTESGANQGRKPSQTHSYRNSLALDNIPRFEPDSAVIPGDDQSMGSPATTTAPALPEVEGRVFPSPQEPVYAPHRATGTRSYNSRLKFPTTRVFVHQPPEDIILPDIFQYTPPKTDIDAANALTTLYHSHVTSLVDCVRFCKEKMFFRLFTQFSGTLTVPVQKLLNHPNLAPWVKECDYTMYQAMIKTIAPLSLQVLPAKVSKFCDTVSQLLDGHISKTFAALPKHVLDAKLEPATIFSQLLNRMLRVNNVAHNAGIVLIDQANRDRMWKEMVRYVQPKCIMNAFLPDCGYDEEVYRLLTHDMRELLLPLTIDHGLEVGTHYEIAAYTQNAQPQPAAFEFEKICRFLEDLKQRFPTVSAQNLVHYVQGVTSYIVRDVVMQSGESYLPWLFTKCFVDELLLWLVHVGGFLEREAPYHPVRQDSMPNGHSGFAAGINGGMSGGPSGTNSYRSTPSDLGGPTTGGAGFGNGQAGFQGGPVSNVSHMAHAQMGQQHQSMPIYPPTSAPQMSKDSMAQLMRQLDDEPKTDLELDDSGIGLSMHYETTESLSKSANQQIPQHQHQQICQQQMSQQQHQ</sequence>
<dbReference type="GO" id="GO:0000978">
    <property type="term" value="F:RNA polymerase II cis-regulatory region sequence-specific DNA binding"/>
    <property type="evidence" value="ECO:0007669"/>
    <property type="project" value="TreeGrafter"/>
</dbReference>
<dbReference type="Gene3D" id="1.10.10.10">
    <property type="entry name" value="Winged helix-like DNA-binding domain superfamily/Winged helix DNA-binding domain"/>
    <property type="match status" value="1"/>
</dbReference>
<dbReference type="AlphaFoldDB" id="A0A6A6U3B8"/>
<gene>
    <name evidence="4" type="ORF">BT63DRAFT_376709</name>
</gene>
<dbReference type="PROSITE" id="PS51526">
    <property type="entry name" value="RFX_DBD"/>
    <property type="match status" value="1"/>
</dbReference>
<protein>
    <recommendedName>
        <fullName evidence="3">RFX-type winged-helix domain-containing protein</fullName>
    </recommendedName>
</protein>
<proteinExistence type="predicted"/>
<dbReference type="FunFam" id="1.10.10.10:FF:000119">
    <property type="entry name" value="DNA damage and replication checkpoint protein"/>
    <property type="match status" value="1"/>
</dbReference>
<dbReference type="Proteomes" id="UP000799302">
    <property type="component" value="Unassembled WGS sequence"/>
</dbReference>
<keyword evidence="1" id="KW-0238">DNA-binding</keyword>
<dbReference type="InterPro" id="IPR036390">
    <property type="entry name" value="WH_DNA-bd_sf"/>
</dbReference>
<feature type="compositionally biased region" description="Gly residues" evidence="2">
    <location>
        <begin position="642"/>
        <end position="651"/>
    </location>
</feature>
<dbReference type="GO" id="GO:0000981">
    <property type="term" value="F:DNA-binding transcription factor activity, RNA polymerase II-specific"/>
    <property type="evidence" value="ECO:0007669"/>
    <property type="project" value="TreeGrafter"/>
</dbReference>
<reference evidence="4" key="1">
    <citation type="journal article" date="2020" name="Stud. Mycol.">
        <title>101 Dothideomycetes genomes: a test case for predicting lifestyles and emergence of pathogens.</title>
        <authorList>
            <person name="Haridas S."/>
            <person name="Albert R."/>
            <person name="Binder M."/>
            <person name="Bloem J."/>
            <person name="Labutti K."/>
            <person name="Salamov A."/>
            <person name="Andreopoulos B."/>
            <person name="Baker S."/>
            <person name="Barry K."/>
            <person name="Bills G."/>
            <person name="Bluhm B."/>
            <person name="Cannon C."/>
            <person name="Castanera R."/>
            <person name="Culley D."/>
            <person name="Daum C."/>
            <person name="Ezra D."/>
            <person name="Gonzalez J."/>
            <person name="Henrissat B."/>
            <person name="Kuo A."/>
            <person name="Liang C."/>
            <person name="Lipzen A."/>
            <person name="Lutzoni F."/>
            <person name="Magnuson J."/>
            <person name="Mondo S."/>
            <person name="Nolan M."/>
            <person name="Ohm R."/>
            <person name="Pangilinan J."/>
            <person name="Park H.-J."/>
            <person name="Ramirez L."/>
            <person name="Alfaro M."/>
            <person name="Sun H."/>
            <person name="Tritt A."/>
            <person name="Yoshinaga Y."/>
            <person name="Zwiers L.-H."/>
            <person name="Turgeon B."/>
            <person name="Goodwin S."/>
            <person name="Spatafora J."/>
            <person name="Crous P."/>
            <person name="Grigoriev I."/>
        </authorList>
    </citation>
    <scope>NUCLEOTIDE SEQUENCE</scope>
    <source>
        <strain evidence="4">CBS 115976</strain>
    </source>
</reference>
<evidence type="ECO:0000256" key="2">
    <source>
        <dbReference type="SAM" id="MobiDB-lite"/>
    </source>
</evidence>
<evidence type="ECO:0000259" key="3">
    <source>
        <dbReference type="PROSITE" id="PS51526"/>
    </source>
</evidence>
<dbReference type="Pfam" id="PF25340">
    <property type="entry name" value="BCD_RFX"/>
    <property type="match status" value="1"/>
</dbReference>
<feature type="compositionally biased region" description="Low complexity" evidence="2">
    <location>
        <begin position="759"/>
        <end position="780"/>
    </location>
</feature>
<accession>A0A6A6U3B8</accession>
<dbReference type="InterPro" id="IPR003150">
    <property type="entry name" value="DNA-bd_RFX"/>
</dbReference>
<feature type="region of interest" description="Disordered" evidence="2">
    <location>
        <begin position="749"/>
        <end position="780"/>
    </location>
</feature>